<gene>
    <name evidence="2" type="ORF">PCOR1329_LOCUS81562</name>
</gene>
<proteinExistence type="predicted"/>
<feature type="compositionally biased region" description="Basic and acidic residues" evidence="1">
    <location>
        <begin position="192"/>
        <end position="202"/>
    </location>
</feature>
<sequence length="256" mass="27381">RGGSFERAHARRGDTLLVEGRREEARRERRRAAPRQDTPWWHKRGQPKGSEGKRQVGHGSQAAHPQPGARHGRRQRRTLPGLRAPRRKAGAPAGLQECRRGVQQDFVGDERAGRVRKRPRLQGGRGGGGTAPERGDGGDLVRSGQGPQRAVEQGRCGAARRDEAVLLGEGVQGGPQGAGAQHSILPSQAVEGEGRRGAEGDHQYALSQGSGVGQCAGRADGEADHLRERRVHQRSGTEGPLGEDAGDGGREEGERV</sequence>
<feature type="non-terminal residue" evidence="2">
    <location>
        <position position="1"/>
    </location>
</feature>
<dbReference type="EMBL" id="CAUYUJ010021643">
    <property type="protein sequence ID" value="CAK0906120.1"/>
    <property type="molecule type" value="Genomic_DNA"/>
</dbReference>
<comment type="caution">
    <text evidence="2">The sequence shown here is derived from an EMBL/GenBank/DDBJ whole genome shotgun (WGS) entry which is preliminary data.</text>
</comment>
<feature type="region of interest" description="Disordered" evidence="1">
    <location>
        <begin position="1"/>
        <end position="256"/>
    </location>
</feature>
<name>A0ABN9Y4L3_9DINO</name>
<accession>A0ABN9Y4L3</accession>
<organism evidence="2 3">
    <name type="scientific">Prorocentrum cordatum</name>
    <dbReference type="NCBI Taxonomy" id="2364126"/>
    <lineage>
        <taxon>Eukaryota</taxon>
        <taxon>Sar</taxon>
        <taxon>Alveolata</taxon>
        <taxon>Dinophyceae</taxon>
        <taxon>Prorocentrales</taxon>
        <taxon>Prorocentraceae</taxon>
        <taxon>Prorocentrum</taxon>
    </lineage>
</organism>
<feature type="compositionally biased region" description="Basic and acidic residues" evidence="1">
    <location>
        <begin position="97"/>
        <end position="113"/>
    </location>
</feature>
<keyword evidence="3" id="KW-1185">Reference proteome</keyword>
<evidence type="ECO:0000256" key="1">
    <source>
        <dbReference type="SAM" id="MobiDB-lite"/>
    </source>
</evidence>
<feature type="compositionally biased region" description="Basic and acidic residues" evidence="1">
    <location>
        <begin position="1"/>
        <end position="27"/>
    </location>
</feature>
<evidence type="ECO:0000313" key="2">
    <source>
        <dbReference type="EMBL" id="CAK0906120.1"/>
    </source>
</evidence>
<evidence type="ECO:0000313" key="3">
    <source>
        <dbReference type="Proteomes" id="UP001189429"/>
    </source>
</evidence>
<dbReference type="Proteomes" id="UP001189429">
    <property type="component" value="Unassembled WGS sequence"/>
</dbReference>
<protein>
    <submittedName>
        <fullName evidence="2">Uncharacterized protein</fullName>
    </submittedName>
</protein>
<feature type="compositionally biased region" description="Basic and acidic residues" evidence="1">
    <location>
        <begin position="247"/>
        <end position="256"/>
    </location>
</feature>
<feature type="non-terminal residue" evidence="2">
    <location>
        <position position="256"/>
    </location>
</feature>
<reference evidence="2" key="1">
    <citation type="submission" date="2023-10" db="EMBL/GenBank/DDBJ databases">
        <authorList>
            <person name="Chen Y."/>
            <person name="Shah S."/>
            <person name="Dougan E. K."/>
            <person name="Thang M."/>
            <person name="Chan C."/>
        </authorList>
    </citation>
    <scope>NUCLEOTIDE SEQUENCE [LARGE SCALE GENOMIC DNA]</scope>
</reference>